<proteinExistence type="predicted"/>
<dbReference type="RefSeq" id="WP_188957679.1">
    <property type="nucleotide sequence ID" value="NZ_BMIB01000005.1"/>
</dbReference>
<accession>A0A917J5L1</accession>
<dbReference type="Pfam" id="PF06170">
    <property type="entry name" value="DUF983"/>
    <property type="match status" value="1"/>
</dbReference>
<dbReference type="Proteomes" id="UP000627292">
    <property type="component" value="Unassembled WGS sequence"/>
</dbReference>
<dbReference type="EMBL" id="BMIB01000005">
    <property type="protein sequence ID" value="GGH79940.1"/>
    <property type="molecule type" value="Genomic_DNA"/>
</dbReference>
<keyword evidence="3" id="KW-1185">Reference proteome</keyword>
<keyword evidence="1" id="KW-0472">Membrane</keyword>
<keyword evidence="1" id="KW-1133">Transmembrane helix</keyword>
<sequence length="155" mass="18214">MQRPHTHRKPFYFWSVFNNRCPRCRKGKLFISDNAYTLKGSKYIKMHTDCPECGQPTELEVGFYYGTSYVSYALGVAVSVAVFVAWWVLLGISIYDNSLFWYLGVNSVLLVVLQPLLMRLSRTLWLSWFVKYDPDWDQKEAIKPERIVPEQMGNW</sequence>
<feature type="transmembrane region" description="Helical" evidence="1">
    <location>
        <begin position="69"/>
        <end position="93"/>
    </location>
</feature>
<protein>
    <recommendedName>
        <fullName evidence="4">DUF983 domain-containing protein</fullName>
    </recommendedName>
</protein>
<name>A0A917J5L1_9BACT</name>
<dbReference type="AlphaFoldDB" id="A0A917J5L1"/>
<organism evidence="2 3">
    <name type="scientific">Filimonas zeae</name>
    <dbReference type="NCBI Taxonomy" id="1737353"/>
    <lineage>
        <taxon>Bacteria</taxon>
        <taxon>Pseudomonadati</taxon>
        <taxon>Bacteroidota</taxon>
        <taxon>Chitinophagia</taxon>
        <taxon>Chitinophagales</taxon>
        <taxon>Chitinophagaceae</taxon>
        <taxon>Filimonas</taxon>
    </lineage>
</organism>
<comment type="caution">
    <text evidence="2">The sequence shown here is derived from an EMBL/GenBank/DDBJ whole genome shotgun (WGS) entry which is preliminary data.</text>
</comment>
<evidence type="ECO:0008006" key="4">
    <source>
        <dbReference type="Google" id="ProtNLM"/>
    </source>
</evidence>
<evidence type="ECO:0000313" key="2">
    <source>
        <dbReference type="EMBL" id="GGH79940.1"/>
    </source>
</evidence>
<gene>
    <name evidence="2" type="ORF">GCM10011379_50070</name>
</gene>
<feature type="transmembrane region" description="Helical" evidence="1">
    <location>
        <begin position="99"/>
        <end position="117"/>
    </location>
</feature>
<evidence type="ECO:0000256" key="1">
    <source>
        <dbReference type="SAM" id="Phobius"/>
    </source>
</evidence>
<evidence type="ECO:0000313" key="3">
    <source>
        <dbReference type="Proteomes" id="UP000627292"/>
    </source>
</evidence>
<dbReference type="InterPro" id="IPR009325">
    <property type="entry name" value="DUF983"/>
</dbReference>
<keyword evidence="1" id="KW-0812">Transmembrane</keyword>
<reference evidence="2" key="2">
    <citation type="submission" date="2020-09" db="EMBL/GenBank/DDBJ databases">
        <authorList>
            <person name="Sun Q."/>
            <person name="Zhou Y."/>
        </authorList>
    </citation>
    <scope>NUCLEOTIDE SEQUENCE</scope>
    <source>
        <strain evidence="2">CGMCC 1.15290</strain>
    </source>
</reference>
<reference evidence="2" key="1">
    <citation type="journal article" date="2014" name="Int. J. Syst. Evol. Microbiol.">
        <title>Complete genome sequence of Corynebacterium casei LMG S-19264T (=DSM 44701T), isolated from a smear-ripened cheese.</title>
        <authorList>
            <consortium name="US DOE Joint Genome Institute (JGI-PGF)"/>
            <person name="Walter F."/>
            <person name="Albersmeier A."/>
            <person name="Kalinowski J."/>
            <person name="Ruckert C."/>
        </authorList>
    </citation>
    <scope>NUCLEOTIDE SEQUENCE</scope>
    <source>
        <strain evidence="2">CGMCC 1.15290</strain>
    </source>
</reference>